<evidence type="ECO:0000313" key="2">
    <source>
        <dbReference type="EMBL" id="KAG1366748.1"/>
    </source>
</evidence>
<accession>A0A8K0ITM2</accession>
<name>A0A8K0ITM2_COCNU</name>
<feature type="compositionally biased region" description="Gly residues" evidence="1">
    <location>
        <begin position="47"/>
        <end position="166"/>
    </location>
</feature>
<sequence length="289" mass="28347">MPNGYITTSAEDNATNPAHFGLRIQSHSWRGTFGGIAGGIGSGSGNGTNGLGGNGSGGNGSPGGNGNGSGGNGSPGGNGNGSGGNGSPGGNGNGSGGNGSPGGNGNGSGGNGSPGGNGNGSGGNGSPGGNGNGSGGNGSLPPGGNGTNGLGGNGSPPPEGGNGRNGSSGCLKGRKVRNPAEKIRTPFLTDFRRRLAEVAEEATEQDGTLLLISFTEQDSITFISLLISSGRRTLNTPRLLVFTSLWKESLVAASSHSTATEAPVVKVERRVCQMFERLELVQVRWMRKD</sequence>
<protein>
    <submittedName>
        <fullName evidence="2">Uncharacterized protein</fullName>
    </submittedName>
</protein>
<comment type="caution">
    <text evidence="2">The sequence shown here is derived from an EMBL/GenBank/DDBJ whole genome shotgun (WGS) entry which is preliminary data.</text>
</comment>
<dbReference type="AlphaFoldDB" id="A0A8K0ITM2"/>
<organism evidence="2 3">
    <name type="scientific">Cocos nucifera</name>
    <name type="common">Coconut palm</name>
    <dbReference type="NCBI Taxonomy" id="13894"/>
    <lineage>
        <taxon>Eukaryota</taxon>
        <taxon>Viridiplantae</taxon>
        <taxon>Streptophyta</taxon>
        <taxon>Embryophyta</taxon>
        <taxon>Tracheophyta</taxon>
        <taxon>Spermatophyta</taxon>
        <taxon>Magnoliopsida</taxon>
        <taxon>Liliopsida</taxon>
        <taxon>Arecaceae</taxon>
        <taxon>Arecoideae</taxon>
        <taxon>Cocoseae</taxon>
        <taxon>Attaleinae</taxon>
        <taxon>Cocos</taxon>
    </lineage>
</organism>
<reference evidence="2" key="2">
    <citation type="submission" date="2019-07" db="EMBL/GenBank/DDBJ databases">
        <authorList>
            <person name="Yang Y."/>
            <person name="Bocs S."/>
            <person name="Baudouin L."/>
        </authorList>
    </citation>
    <scope>NUCLEOTIDE SEQUENCE</scope>
    <source>
        <tissue evidence="2">Spear leaf of Hainan Tall coconut</tissue>
    </source>
</reference>
<dbReference type="EMBL" id="CM017884">
    <property type="protein sequence ID" value="KAG1366748.1"/>
    <property type="molecule type" value="Genomic_DNA"/>
</dbReference>
<dbReference type="Proteomes" id="UP000797356">
    <property type="component" value="Chromosome 13"/>
</dbReference>
<evidence type="ECO:0000313" key="3">
    <source>
        <dbReference type="Proteomes" id="UP000797356"/>
    </source>
</evidence>
<evidence type="ECO:0000256" key="1">
    <source>
        <dbReference type="SAM" id="MobiDB-lite"/>
    </source>
</evidence>
<gene>
    <name evidence="2" type="ORF">COCNU_13G005380</name>
</gene>
<reference evidence="2" key="1">
    <citation type="journal article" date="2017" name="Gigascience">
        <title>The genome draft of coconut (Cocos nucifera).</title>
        <authorList>
            <person name="Xiao Y."/>
            <person name="Xu P."/>
            <person name="Fan H."/>
            <person name="Baudouin L."/>
            <person name="Xia W."/>
            <person name="Bocs S."/>
            <person name="Xu J."/>
            <person name="Li Q."/>
            <person name="Guo A."/>
            <person name="Zhou L."/>
            <person name="Li J."/>
            <person name="Wu Y."/>
            <person name="Ma Z."/>
            <person name="Armero A."/>
            <person name="Issali A.E."/>
            <person name="Liu N."/>
            <person name="Peng M."/>
            <person name="Yang Y."/>
        </authorList>
    </citation>
    <scope>NUCLEOTIDE SEQUENCE</scope>
    <source>
        <tissue evidence="2">Spear leaf of Hainan Tall coconut</tissue>
    </source>
</reference>
<proteinExistence type="predicted"/>
<feature type="region of interest" description="Disordered" evidence="1">
    <location>
        <begin position="47"/>
        <end position="178"/>
    </location>
</feature>
<keyword evidence="3" id="KW-1185">Reference proteome</keyword>